<dbReference type="InterPro" id="IPR009003">
    <property type="entry name" value="Peptidase_S1_PA"/>
</dbReference>
<comment type="similarity">
    <text evidence="1">Belongs to the peptidase S1C family.</text>
</comment>
<name>A0ABD1Y176_9MARC</name>
<dbReference type="Proteomes" id="UP001605036">
    <property type="component" value="Unassembled WGS sequence"/>
</dbReference>
<protein>
    <recommendedName>
        <fullName evidence="4">PDZ domain-containing protein</fullName>
    </recommendedName>
</protein>
<dbReference type="GO" id="GO:0006508">
    <property type="term" value="P:proteolysis"/>
    <property type="evidence" value="ECO:0007669"/>
    <property type="project" value="UniProtKB-KW"/>
</dbReference>
<dbReference type="InterPro" id="IPR036034">
    <property type="entry name" value="PDZ_sf"/>
</dbReference>
<dbReference type="AlphaFoldDB" id="A0ABD1Y176"/>
<evidence type="ECO:0000256" key="3">
    <source>
        <dbReference type="ARBA" id="ARBA00022801"/>
    </source>
</evidence>
<keyword evidence="2" id="KW-0645">Protease</keyword>
<dbReference type="InterPro" id="IPR001940">
    <property type="entry name" value="Peptidase_S1C"/>
</dbReference>
<dbReference type="SMART" id="SM00228">
    <property type="entry name" value="PDZ"/>
    <property type="match status" value="1"/>
</dbReference>
<dbReference type="SUPFAM" id="SSF50494">
    <property type="entry name" value="Trypsin-like serine proteases"/>
    <property type="match status" value="1"/>
</dbReference>
<dbReference type="Pfam" id="PF13180">
    <property type="entry name" value="PDZ_2"/>
    <property type="match status" value="1"/>
</dbReference>
<evidence type="ECO:0000313" key="5">
    <source>
        <dbReference type="EMBL" id="KAL2620371.1"/>
    </source>
</evidence>
<sequence length="450" mass="48382">MASGRWASAMQRLHRLGRINGNYSKQVGGTLSYKIHSENSIDSLENVDETEGEDWSGSSRTHYRSSWIGPLPQLSPSTSPKNQENGQVVVETGGLSRLINLVAPRTHVCHMEAVKDASHQYSTTTSRDMYLTRLAIAYAAARVAPAVVNITFSIDGRRLYAGNGGSGFIISPDGIIVTKAHVIEDFISPCRLQILVTMQDGHTFRAEIVSYDFLADIAILKVQSSKPLPAVSFGSSGKLNLGEWVVALGSPFLMQNTVTAGIVSCVDGKSAEMGLRGVHANYIQTDAAMNQGNSGGPLLNLDGEVIGINTLKALDALKALDDGVSLAVPIDSALKIINQLKTRGRVLWLGMKMVELTKYGILQLKEEDPSFSDVTGGVLVHEVMFDSPEERAGVRPGDVVVQFNGQPVESIYQIGEALGDQEGVAYNLVVRRAKGETVTLSVTEEASPSI</sequence>
<dbReference type="Pfam" id="PF13365">
    <property type="entry name" value="Trypsin_2"/>
    <property type="match status" value="1"/>
</dbReference>
<evidence type="ECO:0000259" key="4">
    <source>
        <dbReference type="PROSITE" id="PS50106"/>
    </source>
</evidence>
<dbReference type="EMBL" id="JBHFFA010000006">
    <property type="protein sequence ID" value="KAL2620371.1"/>
    <property type="molecule type" value="Genomic_DNA"/>
</dbReference>
<comment type="caution">
    <text evidence="5">The sequence shown here is derived from an EMBL/GenBank/DDBJ whole genome shotgun (WGS) entry which is preliminary data.</text>
</comment>
<dbReference type="PRINTS" id="PR00834">
    <property type="entry name" value="PROTEASES2C"/>
</dbReference>
<feature type="domain" description="PDZ" evidence="4">
    <location>
        <begin position="335"/>
        <end position="411"/>
    </location>
</feature>
<dbReference type="SUPFAM" id="SSF50156">
    <property type="entry name" value="PDZ domain-like"/>
    <property type="match status" value="1"/>
</dbReference>
<dbReference type="GO" id="GO:0008233">
    <property type="term" value="F:peptidase activity"/>
    <property type="evidence" value="ECO:0007669"/>
    <property type="project" value="UniProtKB-KW"/>
</dbReference>
<evidence type="ECO:0000313" key="6">
    <source>
        <dbReference type="Proteomes" id="UP001605036"/>
    </source>
</evidence>
<reference evidence="5 6" key="1">
    <citation type="submission" date="2024-09" db="EMBL/GenBank/DDBJ databases">
        <title>Chromosome-scale assembly of Riccia fluitans.</title>
        <authorList>
            <person name="Paukszto L."/>
            <person name="Sawicki J."/>
            <person name="Karawczyk K."/>
            <person name="Piernik-Szablinska J."/>
            <person name="Szczecinska M."/>
            <person name="Mazdziarz M."/>
        </authorList>
    </citation>
    <scope>NUCLEOTIDE SEQUENCE [LARGE SCALE GENOMIC DNA]</scope>
    <source>
        <strain evidence="5">Rf_01</strain>
        <tissue evidence="5">Aerial parts of the thallus</tissue>
    </source>
</reference>
<accession>A0ABD1Y176</accession>
<dbReference type="PROSITE" id="PS50106">
    <property type="entry name" value="PDZ"/>
    <property type="match status" value="1"/>
</dbReference>
<evidence type="ECO:0000256" key="2">
    <source>
        <dbReference type="ARBA" id="ARBA00022670"/>
    </source>
</evidence>
<proteinExistence type="inferred from homology"/>
<keyword evidence="6" id="KW-1185">Reference proteome</keyword>
<organism evidence="5 6">
    <name type="scientific">Riccia fluitans</name>
    <dbReference type="NCBI Taxonomy" id="41844"/>
    <lineage>
        <taxon>Eukaryota</taxon>
        <taxon>Viridiplantae</taxon>
        <taxon>Streptophyta</taxon>
        <taxon>Embryophyta</taxon>
        <taxon>Marchantiophyta</taxon>
        <taxon>Marchantiopsida</taxon>
        <taxon>Marchantiidae</taxon>
        <taxon>Marchantiales</taxon>
        <taxon>Ricciaceae</taxon>
        <taxon>Riccia</taxon>
    </lineage>
</organism>
<dbReference type="InterPro" id="IPR001478">
    <property type="entry name" value="PDZ"/>
</dbReference>
<gene>
    <name evidence="5" type="ORF">R1flu_000576</name>
</gene>
<dbReference type="Gene3D" id="2.40.10.120">
    <property type="match status" value="1"/>
</dbReference>
<dbReference type="Gene3D" id="2.30.42.10">
    <property type="match status" value="1"/>
</dbReference>
<dbReference type="PANTHER" id="PTHR22939:SF125">
    <property type="entry name" value="PROTEASE DO-LIKE 14-RELATED"/>
    <property type="match status" value="1"/>
</dbReference>
<keyword evidence="3" id="KW-0378">Hydrolase</keyword>
<evidence type="ECO:0000256" key="1">
    <source>
        <dbReference type="ARBA" id="ARBA00010541"/>
    </source>
</evidence>
<dbReference type="PANTHER" id="PTHR22939">
    <property type="entry name" value="SERINE PROTEASE FAMILY S1C HTRA-RELATED"/>
    <property type="match status" value="1"/>
</dbReference>